<feature type="compositionally biased region" description="Basic and acidic residues" evidence="1">
    <location>
        <begin position="441"/>
        <end position="458"/>
    </location>
</feature>
<keyword evidence="5" id="KW-1185">Reference proteome</keyword>
<reference evidence="4 5" key="1">
    <citation type="submission" date="2024-04" db="EMBL/GenBank/DDBJ databases">
        <title>Tritrichomonas musculus Genome.</title>
        <authorList>
            <person name="Alves-Ferreira E."/>
            <person name="Grigg M."/>
            <person name="Lorenzi H."/>
            <person name="Galac M."/>
        </authorList>
    </citation>
    <scope>NUCLEOTIDE SEQUENCE [LARGE SCALE GENOMIC DNA]</scope>
    <source>
        <strain evidence="4 5">EAF2021</strain>
    </source>
</reference>
<feature type="transmembrane region" description="Helical" evidence="2">
    <location>
        <begin position="358"/>
        <end position="380"/>
    </location>
</feature>
<feature type="transmembrane region" description="Helical" evidence="2">
    <location>
        <begin position="276"/>
        <end position="294"/>
    </location>
</feature>
<dbReference type="PANTHER" id="PTHR21229">
    <property type="entry name" value="LUNG SEVEN TRANSMEMBRANE RECEPTOR"/>
    <property type="match status" value="1"/>
</dbReference>
<comment type="caution">
    <text evidence="4">The sequence shown here is derived from an EMBL/GenBank/DDBJ whole genome shotgun (WGS) entry which is preliminary data.</text>
</comment>
<accession>A0ABR2KHA9</accession>
<keyword evidence="2" id="KW-1133">Transmembrane helix</keyword>
<feature type="region of interest" description="Disordered" evidence="1">
    <location>
        <begin position="421"/>
        <end position="470"/>
    </location>
</feature>
<evidence type="ECO:0000256" key="3">
    <source>
        <dbReference type="SAM" id="SignalP"/>
    </source>
</evidence>
<dbReference type="PANTHER" id="PTHR21229:SF1">
    <property type="entry name" value="GH17801P"/>
    <property type="match status" value="1"/>
</dbReference>
<evidence type="ECO:0000256" key="1">
    <source>
        <dbReference type="SAM" id="MobiDB-lite"/>
    </source>
</evidence>
<feature type="transmembrane region" description="Helical" evidence="2">
    <location>
        <begin position="216"/>
        <end position="233"/>
    </location>
</feature>
<feature type="transmembrane region" description="Helical" evidence="2">
    <location>
        <begin position="327"/>
        <end position="346"/>
    </location>
</feature>
<feature type="chain" id="PRO_5046147407" description="Intimal thickness related receptor IRP domain-containing protein" evidence="3">
    <location>
        <begin position="20"/>
        <end position="470"/>
    </location>
</feature>
<feature type="transmembrane region" description="Helical" evidence="2">
    <location>
        <begin position="176"/>
        <end position="196"/>
    </location>
</feature>
<evidence type="ECO:0008006" key="6">
    <source>
        <dbReference type="Google" id="ProtNLM"/>
    </source>
</evidence>
<keyword evidence="2" id="KW-0812">Transmembrane</keyword>
<gene>
    <name evidence="4" type="ORF">M9Y10_035278</name>
</gene>
<proteinExistence type="predicted"/>
<evidence type="ECO:0000313" key="4">
    <source>
        <dbReference type="EMBL" id="KAK8890501.1"/>
    </source>
</evidence>
<evidence type="ECO:0000256" key="2">
    <source>
        <dbReference type="SAM" id="Phobius"/>
    </source>
</evidence>
<name>A0ABR2KHA9_9EUKA</name>
<feature type="signal peptide" evidence="3">
    <location>
        <begin position="1"/>
        <end position="19"/>
    </location>
</feature>
<feature type="transmembrane region" description="Helical" evidence="2">
    <location>
        <begin position="245"/>
        <end position="264"/>
    </location>
</feature>
<feature type="compositionally biased region" description="Low complexity" evidence="1">
    <location>
        <begin position="459"/>
        <end position="470"/>
    </location>
</feature>
<protein>
    <recommendedName>
        <fullName evidence="6">Intimal thickness related receptor IRP domain-containing protein</fullName>
    </recommendedName>
</protein>
<sequence length="470" mass="53831">MFNSMIFLLIATVFSYRSGYYVYPKQGLVVLPFRYGFYPGGRYTINVSKGETDSLLFLIATYDDTVRFFEGVNERSPCNWTYNVDYINKIQLEDGKGFASGKVNKKGMYYTTVTPCNPEEDNGYTFYFTYVNPDSMLSYDEQPCLITVPIIAGIACGLFILWLVNWFMYFSLKNSLHIYFTIGIFFTVIYELLYAFEYYSRDKSDSKSPLFVARKVFRVLQETVLLSAMFLSCRGWCIIHNSIHWGWIVLAFVLSAGITVPYSISDFAYLSTIPNLIDLLIAAIVAGVYLYFMLRGITDANEAVKAHLYVIAQSGIDPKTTPIHKKYILFSTVCGAVIAYFLVLIFRSAFNSIWTLPIYIMQLIYDIIIVILISIISFAFRMKKETLKGYMMIGDDGEGELLEKSQFESFDIEHLDHSTVPYEEGMSLPPQPTVAKPKSQKNKEKDQKNQDDEAEQRNQELLQNNNAAEI</sequence>
<dbReference type="InterPro" id="IPR009637">
    <property type="entry name" value="GPR107/GPR108-like"/>
</dbReference>
<evidence type="ECO:0000313" key="5">
    <source>
        <dbReference type="Proteomes" id="UP001470230"/>
    </source>
</evidence>
<dbReference type="EMBL" id="JAPFFF010000005">
    <property type="protein sequence ID" value="KAK8890501.1"/>
    <property type="molecule type" value="Genomic_DNA"/>
</dbReference>
<organism evidence="4 5">
    <name type="scientific">Tritrichomonas musculus</name>
    <dbReference type="NCBI Taxonomy" id="1915356"/>
    <lineage>
        <taxon>Eukaryota</taxon>
        <taxon>Metamonada</taxon>
        <taxon>Parabasalia</taxon>
        <taxon>Tritrichomonadida</taxon>
        <taxon>Tritrichomonadidae</taxon>
        <taxon>Tritrichomonas</taxon>
    </lineage>
</organism>
<keyword evidence="3" id="KW-0732">Signal</keyword>
<dbReference type="Proteomes" id="UP001470230">
    <property type="component" value="Unassembled WGS sequence"/>
</dbReference>
<feature type="transmembrane region" description="Helical" evidence="2">
    <location>
        <begin position="145"/>
        <end position="164"/>
    </location>
</feature>
<keyword evidence="2" id="KW-0472">Membrane</keyword>